<evidence type="ECO:0000256" key="7">
    <source>
        <dbReference type="RuleBase" id="RU368015"/>
    </source>
</evidence>
<dbReference type="GeneID" id="111462483"/>
<feature type="transmembrane region" description="Helical" evidence="7">
    <location>
        <begin position="85"/>
        <end position="103"/>
    </location>
</feature>
<dbReference type="GO" id="GO:0016020">
    <property type="term" value="C:membrane"/>
    <property type="evidence" value="ECO:0007669"/>
    <property type="project" value="UniProtKB-SubCell"/>
</dbReference>
<evidence type="ECO:0000313" key="9">
    <source>
        <dbReference type="Proteomes" id="UP000504609"/>
    </source>
</evidence>
<feature type="transmembrane region" description="Helical" evidence="7">
    <location>
        <begin position="291"/>
        <end position="315"/>
    </location>
</feature>
<evidence type="ECO:0000313" key="10">
    <source>
        <dbReference type="RefSeq" id="XP_022961838.1"/>
    </source>
</evidence>
<dbReference type="PANTHER" id="PTHR31376:SF1">
    <property type="entry name" value="PURINE PERMEASE 2"/>
    <property type="match status" value="1"/>
</dbReference>
<dbReference type="RefSeq" id="XP_022961838.1">
    <property type="nucleotide sequence ID" value="XM_023106070.1"/>
</dbReference>
<accession>A0A6J1HCZ4</accession>
<keyword evidence="6 7" id="KW-0472">Membrane</keyword>
<dbReference type="KEGG" id="cmos:111462483"/>
<feature type="transmembrane region" description="Helical" evidence="7">
    <location>
        <begin position="49"/>
        <end position="73"/>
    </location>
</feature>
<keyword evidence="4 7" id="KW-0812">Transmembrane</keyword>
<keyword evidence="9" id="KW-1185">Reference proteome</keyword>
<feature type="compositionally biased region" description="Polar residues" evidence="8">
    <location>
        <begin position="20"/>
        <end position="31"/>
    </location>
</feature>
<dbReference type="GO" id="GO:0005345">
    <property type="term" value="F:purine nucleobase transmembrane transporter activity"/>
    <property type="evidence" value="ECO:0007669"/>
    <property type="project" value="UniProtKB-UniRule"/>
</dbReference>
<name>A0A6J1HCZ4_CUCMO</name>
<evidence type="ECO:0000256" key="6">
    <source>
        <dbReference type="ARBA" id="ARBA00023136"/>
    </source>
</evidence>
<feature type="transmembrane region" description="Helical" evidence="7">
    <location>
        <begin position="254"/>
        <end position="271"/>
    </location>
</feature>
<evidence type="ECO:0000256" key="1">
    <source>
        <dbReference type="ARBA" id="ARBA00004141"/>
    </source>
</evidence>
<sequence>MSAPLPNFVHSQFLDHNSKMHSQPSESFVHNQTKHEQPNQSPEATVKKFLLAFNCVLMSIGNCGGPLILRLYFIHGGNRVWLSSWLLTGGWPIILLPLVISYFQRRRTSAAGTTTEFIFIKPRLFFASAVIGLLTGLDNYLYAYGVARLPVSTSSLIIASQLAFTAGFAFLLVKQRFTSYSVNAVVLLTLGGAILALHSSGDRPAGESNKEYVAGFLMTVGASVLYGFVLPLIELTYKKAKQNLTYTLVLETQFVISLFATILCTIGMLINNDFQAIPREGTEFGLGKTKYYVILALSTVIWQCFFVGAVGVIFYSSSLFSGVVIALLLPATEILAVIFFREKFQAEKGVSLALNLWGFVSYFYGEFKQSSKKKLQLPRAQGSGIQIPNV</sequence>
<protein>
    <recommendedName>
        <fullName evidence="7">Probable purine permease</fullName>
    </recommendedName>
</protein>
<comment type="subcellular location">
    <subcellularLocation>
        <location evidence="1 7">Membrane</location>
        <topology evidence="1 7">Multi-pass membrane protein</topology>
    </subcellularLocation>
</comment>
<evidence type="ECO:0000256" key="2">
    <source>
        <dbReference type="ARBA" id="ARBA00006213"/>
    </source>
</evidence>
<evidence type="ECO:0000256" key="8">
    <source>
        <dbReference type="SAM" id="MobiDB-lite"/>
    </source>
</evidence>
<dbReference type="AlphaFoldDB" id="A0A6J1HCZ4"/>
<reference evidence="10" key="1">
    <citation type="submission" date="2025-08" db="UniProtKB">
        <authorList>
            <consortium name="RefSeq"/>
        </authorList>
    </citation>
    <scope>IDENTIFICATION</scope>
    <source>
        <tissue evidence="10">Young leaves</tissue>
    </source>
</reference>
<feature type="transmembrane region" description="Helical" evidence="7">
    <location>
        <begin position="322"/>
        <end position="340"/>
    </location>
</feature>
<gene>
    <name evidence="10" type="primary">LOC111462483</name>
</gene>
<keyword evidence="3 7" id="KW-0813">Transport</keyword>
<comment type="similarity">
    <text evidence="2 7">Belongs to the purine permeases (TC 2.A.7.14) family.</text>
</comment>
<feature type="transmembrane region" description="Helical" evidence="7">
    <location>
        <begin position="346"/>
        <end position="365"/>
    </location>
</feature>
<dbReference type="SUPFAM" id="SSF103481">
    <property type="entry name" value="Multidrug resistance efflux transporter EmrE"/>
    <property type="match status" value="1"/>
</dbReference>
<dbReference type="Proteomes" id="UP000504609">
    <property type="component" value="Unplaced"/>
</dbReference>
<feature type="transmembrane region" description="Helical" evidence="7">
    <location>
        <begin position="212"/>
        <end position="233"/>
    </location>
</feature>
<feature type="transmembrane region" description="Helical" evidence="7">
    <location>
        <begin position="124"/>
        <end position="143"/>
    </location>
</feature>
<dbReference type="PANTHER" id="PTHR31376">
    <property type="entry name" value="OS09G0467300 PROTEIN-RELATED"/>
    <property type="match status" value="1"/>
</dbReference>
<feature type="transmembrane region" description="Helical" evidence="7">
    <location>
        <begin position="180"/>
        <end position="200"/>
    </location>
</feature>
<keyword evidence="5 7" id="KW-1133">Transmembrane helix</keyword>
<proteinExistence type="inferred from homology"/>
<evidence type="ECO:0000256" key="3">
    <source>
        <dbReference type="ARBA" id="ARBA00022448"/>
    </source>
</evidence>
<dbReference type="Pfam" id="PF16913">
    <property type="entry name" value="PUNUT"/>
    <property type="match status" value="1"/>
</dbReference>
<dbReference type="GO" id="GO:0015211">
    <property type="term" value="F:purine nucleoside transmembrane transporter activity"/>
    <property type="evidence" value="ECO:0007669"/>
    <property type="project" value="UniProtKB-UniRule"/>
</dbReference>
<dbReference type="InterPro" id="IPR037185">
    <property type="entry name" value="EmrE-like"/>
</dbReference>
<feature type="transmembrane region" description="Helical" evidence="7">
    <location>
        <begin position="155"/>
        <end position="173"/>
    </location>
</feature>
<evidence type="ECO:0000256" key="4">
    <source>
        <dbReference type="ARBA" id="ARBA00022692"/>
    </source>
</evidence>
<dbReference type="InterPro" id="IPR030182">
    <property type="entry name" value="PUP_plant"/>
</dbReference>
<organism evidence="9 10">
    <name type="scientific">Cucurbita moschata</name>
    <name type="common">Winter crookneck squash</name>
    <name type="synonym">Cucurbita pepo var. moschata</name>
    <dbReference type="NCBI Taxonomy" id="3662"/>
    <lineage>
        <taxon>Eukaryota</taxon>
        <taxon>Viridiplantae</taxon>
        <taxon>Streptophyta</taxon>
        <taxon>Embryophyta</taxon>
        <taxon>Tracheophyta</taxon>
        <taxon>Spermatophyta</taxon>
        <taxon>Magnoliopsida</taxon>
        <taxon>eudicotyledons</taxon>
        <taxon>Gunneridae</taxon>
        <taxon>Pentapetalae</taxon>
        <taxon>rosids</taxon>
        <taxon>fabids</taxon>
        <taxon>Cucurbitales</taxon>
        <taxon>Cucurbitaceae</taxon>
        <taxon>Cucurbiteae</taxon>
        <taxon>Cucurbita</taxon>
    </lineage>
</organism>
<feature type="region of interest" description="Disordered" evidence="8">
    <location>
        <begin position="20"/>
        <end position="41"/>
    </location>
</feature>
<evidence type="ECO:0000256" key="5">
    <source>
        <dbReference type="ARBA" id="ARBA00022989"/>
    </source>
</evidence>